<dbReference type="InterPro" id="IPR050205">
    <property type="entry name" value="CDPK_Ser/Thr_kinases"/>
</dbReference>
<dbReference type="InterPro" id="IPR011009">
    <property type="entry name" value="Kinase-like_dom_sf"/>
</dbReference>
<evidence type="ECO:0000259" key="8">
    <source>
        <dbReference type="PROSITE" id="PS50011"/>
    </source>
</evidence>
<feature type="region of interest" description="Disordered" evidence="7">
    <location>
        <begin position="25"/>
        <end position="45"/>
    </location>
</feature>
<evidence type="ECO:0000256" key="7">
    <source>
        <dbReference type="SAM" id="MobiDB-lite"/>
    </source>
</evidence>
<keyword evidence="4" id="KW-0547">Nucleotide-binding</keyword>
<evidence type="ECO:0000256" key="1">
    <source>
        <dbReference type="ARBA" id="ARBA00005354"/>
    </source>
</evidence>
<dbReference type="AlphaFoldDB" id="A0AAN8W636"/>
<name>A0AAN8W636_9MAGN</name>
<dbReference type="Gene3D" id="3.30.200.20">
    <property type="entry name" value="Phosphorylase Kinase, domain 1"/>
    <property type="match status" value="1"/>
</dbReference>
<evidence type="ECO:0000256" key="6">
    <source>
        <dbReference type="ARBA" id="ARBA00022840"/>
    </source>
</evidence>
<evidence type="ECO:0000256" key="4">
    <source>
        <dbReference type="ARBA" id="ARBA00022741"/>
    </source>
</evidence>
<dbReference type="Gene3D" id="1.10.510.10">
    <property type="entry name" value="Transferase(Phosphotransferase) domain 1"/>
    <property type="match status" value="1"/>
</dbReference>
<keyword evidence="6" id="KW-0067">ATP-binding</keyword>
<sequence>MRQIIDNIVDTAIVLKCNYHNADDAAGDQSKPSSSSPCQEPVEEPDTIPLPGRLYACRSISKSNLVTEVAEKHLKMEIEIMRHLSGQPKVVEFKKAYADEGKRCTMIKLEVLVASEVLQQRYGKEIDIWGAGVILYILLKTKIGIYEAILRGHIDFGSDPWQYISASAEDLVQKMLTQDPKRRITSAEVLGMEFPRLEDANYQLIQTTGQELIKPSLLFQ</sequence>
<evidence type="ECO:0000256" key="2">
    <source>
        <dbReference type="ARBA" id="ARBA00022527"/>
    </source>
</evidence>
<evidence type="ECO:0000256" key="3">
    <source>
        <dbReference type="ARBA" id="ARBA00022679"/>
    </source>
</evidence>
<keyword evidence="10" id="KW-1185">Reference proteome</keyword>
<dbReference type="InterPro" id="IPR000719">
    <property type="entry name" value="Prot_kinase_dom"/>
</dbReference>
<proteinExistence type="inferred from homology"/>
<dbReference type="Proteomes" id="UP001370490">
    <property type="component" value="Unassembled WGS sequence"/>
</dbReference>
<dbReference type="PROSITE" id="PS50011">
    <property type="entry name" value="PROTEIN_KINASE_DOM"/>
    <property type="match status" value="1"/>
</dbReference>
<organism evidence="9 10">
    <name type="scientific">Dillenia turbinata</name>
    <dbReference type="NCBI Taxonomy" id="194707"/>
    <lineage>
        <taxon>Eukaryota</taxon>
        <taxon>Viridiplantae</taxon>
        <taxon>Streptophyta</taxon>
        <taxon>Embryophyta</taxon>
        <taxon>Tracheophyta</taxon>
        <taxon>Spermatophyta</taxon>
        <taxon>Magnoliopsida</taxon>
        <taxon>eudicotyledons</taxon>
        <taxon>Gunneridae</taxon>
        <taxon>Pentapetalae</taxon>
        <taxon>Dilleniales</taxon>
        <taxon>Dilleniaceae</taxon>
        <taxon>Dillenia</taxon>
    </lineage>
</organism>
<protein>
    <submittedName>
        <fullName evidence="9">Protein kinase domain</fullName>
    </submittedName>
</protein>
<comment type="caution">
    <text evidence="9">The sequence shown here is derived from an EMBL/GenBank/DDBJ whole genome shotgun (WGS) entry which is preliminary data.</text>
</comment>
<accession>A0AAN8W636</accession>
<comment type="similarity">
    <text evidence="1">Belongs to the protein kinase superfamily. CAMK Ser/Thr protein kinase family. CaMK subfamily.</text>
</comment>
<evidence type="ECO:0000256" key="5">
    <source>
        <dbReference type="ARBA" id="ARBA00022777"/>
    </source>
</evidence>
<dbReference type="SMART" id="SM00220">
    <property type="entry name" value="S_TKc"/>
    <property type="match status" value="1"/>
</dbReference>
<evidence type="ECO:0000313" key="10">
    <source>
        <dbReference type="Proteomes" id="UP001370490"/>
    </source>
</evidence>
<keyword evidence="3" id="KW-0808">Transferase</keyword>
<keyword evidence="2" id="KW-0723">Serine/threonine-protein kinase</keyword>
<evidence type="ECO:0000313" key="9">
    <source>
        <dbReference type="EMBL" id="KAK6946913.1"/>
    </source>
</evidence>
<dbReference type="GO" id="GO:0004674">
    <property type="term" value="F:protein serine/threonine kinase activity"/>
    <property type="evidence" value="ECO:0007669"/>
    <property type="project" value="UniProtKB-KW"/>
</dbReference>
<gene>
    <name evidence="9" type="ORF">RJ641_000386</name>
</gene>
<dbReference type="EMBL" id="JBAMMX010000001">
    <property type="protein sequence ID" value="KAK6946913.1"/>
    <property type="molecule type" value="Genomic_DNA"/>
</dbReference>
<dbReference type="GO" id="GO:0005524">
    <property type="term" value="F:ATP binding"/>
    <property type="evidence" value="ECO:0007669"/>
    <property type="project" value="UniProtKB-KW"/>
</dbReference>
<feature type="domain" description="Protein kinase" evidence="8">
    <location>
        <begin position="1"/>
        <end position="197"/>
    </location>
</feature>
<keyword evidence="5 9" id="KW-0418">Kinase</keyword>
<reference evidence="9 10" key="1">
    <citation type="submission" date="2023-12" db="EMBL/GenBank/DDBJ databases">
        <title>A high-quality genome assembly for Dillenia turbinata (Dilleniales).</title>
        <authorList>
            <person name="Chanderbali A."/>
        </authorList>
    </citation>
    <scope>NUCLEOTIDE SEQUENCE [LARGE SCALE GENOMIC DNA]</scope>
    <source>
        <strain evidence="9">LSX21</strain>
        <tissue evidence="9">Leaf</tissue>
    </source>
</reference>
<dbReference type="Pfam" id="PF00069">
    <property type="entry name" value="Pkinase"/>
    <property type="match status" value="1"/>
</dbReference>
<dbReference type="SUPFAM" id="SSF56112">
    <property type="entry name" value="Protein kinase-like (PK-like)"/>
    <property type="match status" value="1"/>
</dbReference>
<dbReference type="PANTHER" id="PTHR24349">
    <property type="entry name" value="SERINE/THREONINE-PROTEIN KINASE"/>
    <property type="match status" value="1"/>
</dbReference>